<feature type="region of interest" description="Disordered" evidence="1">
    <location>
        <begin position="1"/>
        <end position="24"/>
    </location>
</feature>
<evidence type="ECO:0000313" key="2">
    <source>
        <dbReference type="EMBL" id="CAB5075602.1"/>
    </source>
</evidence>
<reference evidence="2" key="1">
    <citation type="submission" date="2020-05" db="EMBL/GenBank/DDBJ databases">
        <authorList>
            <person name="Chiriac C."/>
            <person name="Salcher M."/>
            <person name="Ghai R."/>
            <person name="Kavagutti S V."/>
        </authorList>
    </citation>
    <scope>NUCLEOTIDE SEQUENCE</scope>
</reference>
<evidence type="ECO:0000256" key="1">
    <source>
        <dbReference type="SAM" id="MobiDB-lite"/>
    </source>
</evidence>
<organism evidence="2">
    <name type="scientific">freshwater metagenome</name>
    <dbReference type="NCBI Taxonomy" id="449393"/>
    <lineage>
        <taxon>unclassified sequences</taxon>
        <taxon>metagenomes</taxon>
        <taxon>ecological metagenomes</taxon>
    </lineage>
</organism>
<dbReference type="AlphaFoldDB" id="A0A6J7VDJ7"/>
<proteinExistence type="predicted"/>
<gene>
    <name evidence="2" type="ORF">UFOPK4401_00805</name>
</gene>
<protein>
    <submittedName>
        <fullName evidence="2">Unannotated protein</fullName>
    </submittedName>
</protein>
<dbReference type="EMBL" id="CAFBRB010000079">
    <property type="protein sequence ID" value="CAB5075602.1"/>
    <property type="molecule type" value="Genomic_DNA"/>
</dbReference>
<name>A0A6J7VDJ7_9ZZZZ</name>
<accession>A0A6J7VDJ7</accession>
<sequence>MALMRSIAKGSGRRKGPKMPPTKMIPMRKVLKKSRGFLRIIVIMMRHPDELVD</sequence>